<gene>
    <name evidence="2" type="ORF">CDQ91_18450</name>
</gene>
<feature type="signal peptide" evidence="1">
    <location>
        <begin position="1"/>
        <end position="24"/>
    </location>
</feature>
<evidence type="ECO:0000313" key="3">
    <source>
        <dbReference type="Proteomes" id="UP000197097"/>
    </source>
</evidence>
<organism evidence="2 3">
    <name type="scientific">Sphingopyxis witflariensis</name>
    <dbReference type="NCBI Taxonomy" id="173675"/>
    <lineage>
        <taxon>Bacteria</taxon>
        <taxon>Pseudomonadati</taxon>
        <taxon>Pseudomonadota</taxon>
        <taxon>Alphaproteobacteria</taxon>
        <taxon>Sphingomonadales</taxon>
        <taxon>Sphingomonadaceae</taxon>
        <taxon>Sphingopyxis</taxon>
    </lineage>
</organism>
<feature type="chain" id="PRO_5012941818" description="DUF2059 domain-containing protein" evidence="1">
    <location>
        <begin position="25"/>
        <end position="415"/>
    </location>
</feature>
<proteinExistence type="predicted"/>
<dbReference type="Proteomes" id="UP000197097">
    <property type="component" value="Unassembled WGS sequence"/>
</dbReference>
<keyword evidence="1" id="KW-0732">Signal</keyword>
<evidence type="ECO:0000313" key="2">
    <source>
        <dbReference type="EMBL" id="OWQ92431.1"/>
    </source>
</evidence>
<dbReference type="OrthoDB" id="7409988at2"/>
<protein>
    <recommendedName>
        <fullName evidence="4">DUF2059 domain-containing protein</fullName>
    </recommendedName>
</protein>
<comment type="caution">
    <text evidence="2">The sequence shown here is derived from an EMBL/GenBank/DDBJ whole genome shotgun (WGS) entry which is preliminary data.</text>
</comment>
<evidence type="ECO:0008006" key="4">
    <source>
        <dbReference type="Google" id="ProtNLM"/>
    </source>
</evidence>
<keyword evidence="3" id="KW-1185">Reference proteome</keyword>
<sequence>MHMSTFKSLLLAGTIALAPLGAQAMASPKESAKEAPSAEIVEPTIIASPEGSVDITTDADSEATAAESKAKMQREMDEAVAMVEKIFDTSDLPAIEPARLTLAEQTTRALVAPGSLERMIDNLYGKMFSRFMKEFDGTSDLMISIKTGVESDEIAKLDEKSKAAIADMFDPHRKDREDQITKIIKPLISEALADVERPMQGGLAKAYARKFSAGQLTDLNGFLATPTGKAYAQEWMALQADPEVMLAVVKAIPPLVNKFIDRAPTIEADMKDLPQDRALADLSEAELKKLAKLMKVKVKVLKDHRDLWSDTAAEDAVAVEAATDVDYATTAVDAAADAAVAATDVTTDYEADAIAAAKAAADAAGADNPAYDRSNWSAADLKRVEELEVASDNASLAAQEAAEEAIENARKKLPE</sequence>
<name>A0A246JIJ6_9SPHN</name>
<accession>A0A246JIJ6</accession>
<dbReference type="EMBL" id="NISJ01000013">
    <property type="protein sequence ID" value="OWQ92431.1"/>
    <property type="molecule type" value="Genomic_DNA"/>
</dbReference>
<reference evidence="2 3" key="1">
    <citation type="journal article" date="2002" name="Int. J. Syst. Evol. Microbiol.">
        <title>Sphingopyxis witflariensis sp. nov., isolated from activated sludge.</title>
        <authorList>
            <person name="Kampfer P."/>
            <person name="Witzenberger R."/>
            <person name="Denner E.B."/>
            <person name="Busse H.J."/>
            <person name="Neef A."/>
        </authorList>
    </citation>
    <scope>NUCLEOTIDE SEQUENCE [LARGE SCALE GENOMIC DNA]</scope>
    <source>
        <strain evidence="2 3">DSM 14551</strain>
    </source>
</reference>
<evidence type="ECO:0000256" key="1">
    <source>
        <dbReference type="SAM" id="SignalP"/>
    </source>
</evidence>
<dbReference type="AlphaFoldDB" id="A0A246JIJ6"/>